<name>A0A8J2Z817_9PROT</name>
<dbReference type="Pfam" id="PF12158">
    <property type="entry name" value="DUF3592"/>
    <property type="match status" value="1"/>
</dbReference>
<feature type="transmembrane region" description="Helical" evidence="1">
    <location>
        <begin position="127"/>
        <end position="148"/>
    </location>
</feature>
<dbReference type="EMBL" id="BMKS01000001">
    <property type="protein sequence ID" value="GGG16726.1"/>
    <property type="molecule type" value="Genomic_DNA"/>
</dbReference>
<keyword evidence="1" id="KW-0812">Transmembrane</keyword>
<proteinExistence type="predicted"/>
<gene>
    <name evidence="3" type="ORF">GCM10010964_01300</name>
</gene>
<dbReference type="AlphaFoldDB" id="A0A8J2Z817"/>
<organism evidence="3 4">
    <name type="scientific">Caldovatus sediminis</name>
    <dbReference type="NCBI Taxonomy" id="2041189"/>
    <lineage>
        <taxon>Bacteria</taxon>
        <taxon>Pseudomonadati</taxon>
        <taxon>Pseudomonadota</taxon>
        <taxon>Alphaproteobacteria</taxon>
        <taxon>Acetobacterales</taxon>
        <taxon>Roseomonadaceae</taxon>
        <taxon>Caldovatus</taxon>
    </lineage>
</organism>
<keyword evidence="1" id="KW-0472">Membrane</keyword>
<feature type="transmembrane region" description="Helical" evidence="1">
    <location>
        <begin position="17"/>
        <end position="38"/>
    </location>
</feature>
<feature type="domain" description="DUF3592" evidence="2">
    <location>
        <begin position="48"/>
        <end position="115"/>
    </location>
</feature>
<evidence type="ECO:0000313" key="3">
    <source>
        <dbReference type="EMBL" id="GGG16726.1"/>
    </source>
</evidence>
<evidence type="ECO:0000256" key="1">
    <source>
        <dbReference type="SAM" id="Phobius"/>
    </source>
</evidence>
<dbReference type="InterPro" id="IPR021994">
    <property type="entry name" value="DUF3592"/>
</dbReference>
<keyword evidence="1" id="KW-1133">Transmembrane helix</keyword>
<comment type="caution">
    <text evidence="3">The sequence shown here is derived from an EMBL/GenBank/DDBJ whole genome shotgun (WGS) entry which is preliminary data.</text>
</comment>
<evidence type="ECO:0000313" key="4">
    <source>
        <dbReference type="Proteomes" id="UP000597507"/>
    </source>
</evidence>
<accession>A0A8J2Z817</accession>
<keyword evidence="4" id="KW-1185">Reference proteome</keyword>
<protein>
    <recommendedName>
        <fullName evidence="2">DUF3592 domain-containing protein</fullName>
    </recommendedName>
</protein>
<sequence length="152" mass="16136">MSGAATPPARPVPKRPFVAGIIFLAAGIGLAVLAWMPIAEDRHLAANGVRTEARVPSIEEHRRRGVSTYYPVFLFRTADGRMLRERSSVSVPSVEPYRSGRPVAVVYDPANPSSVRPADSVGGGVGALSWILAALALTAFGLAAVALFKRRS</sequence>
<reference evidence="3 4" key="1">
    <citation type="journal article" date="2014" name="Int. J. Syst. Evol. Microbiol.">
        <title>Complete genome sequence of Corynebacterium casei LMG S-19264T (=DSM 44701T), isolated from a smear-ripened cheese.</title>
        <authorList>
            <consortium name="US DOE Joint Genome Institute (JGI-PGF)"/>
            <person name="Walter F."/>
            <person name="Albersmeier A."/>
            <person name="Kalinowski J."/>
            <person name="Ruckert C."/>
        </authorList>
    </citation>
    <scope>NUCLEOTIDE SEQUENCE [LARGE SCALE GENOMIC DNA]</scope>
    <source>
        <strain evidence="3 4">CGMCC 1.16330</strain>
    </source>
</reference>
<dbReference type="Proteomes" id="UP000597507">
    <property type="component" value="Unassembled WGS sequence"/>
</dbReference>
<evidence type="ECO:0000259" key="2">
    <source>
        <dbReference type="Pfam" id="PF12158"/>
    </source>
</evidence>